<name>A0AAV5WDB1_9BILA</name>
<feature type="non-terminal residue" evidence="1">
    <location>
        <position position="220"/>
    </location>
</feature>
<dbReference type="EMBL" id="BTSY01000005">
    <property type="protein sequence ID" value="GMT29842.1"/>
    <property type="molecule type" value="Genomic_DNA"/>
</dbReference>
<comment type="caution">
    <text evidence="1">The sequence shown here is derived from an EMBL/GenBank/DDBJ whole genome shotgun (WGS) entry which is preliminary data.</text>
</comment>
<evidence type="ECO:0008006" key="3">
    <source>
        <dbReference type="Google" id="ProtNLM"/>
    </source>
</evidence>
<keyword evidence="2" id="KW-1185">Reference proteome</keyword>
<proteinExistence type="predicted"/>
<evidence type="ECO:0000313" key="1">
    <source>
        <dbReference type="EMBL" id="GMT29842.1"/>
    </source>
</evidence>
<organism evidence="1 2">
    <name type="scientific">Pristionchus fissidentatus</name>
    <dbReference type="NCBI Taxonomy" id="1538716"/>
    <lineage>
        <taxon>Eukaryota</taxon>
        <taxon>Metazoa</taxon>
        <taxon>Ecdysozoa</taxon>
        <taxon>Nematoda</taxon>
        <taxon>Chromadorea</taxon>
        <taxon>Rhabditida</taxon>
        <taxon>Rhabditina</taxon>
        <taxon>Diplogasteromorpha</taxon>
        <taxon>Diplogasteroidea</taxon>
        <taxon>Neodiplogasteridae</taxon>
        <taxon>Pristionchus</taxon>
    </lineage>
</organism>
<reference evidence="1" key="1">
    <citation type="submission" date="2023-10" db="EMBL/GenBank/DDBJ databases">
        <title>Genome assembly of Pristionchus species.</title>
        <authorList>
            <person name="Yoshida K."/>
            <person name="Sommer R.J."/>
        </authorList>
    </citation>
    <scope>NUCLEOTIDE SEQUENCE</scope>
    <source>
        <strain evidence="1">RS5133</strain>
    </source>
</reference>
<gene>
    <name evidence="1" type="ORF">PFISCL1PPCAC_21139</name>
</gene>
<protein>
    <recommendedName>
        <fullName evidence="3">F-box domain-containing protein</fullName>
    </recommendedName>
</protein>
<dbReference type="Proteomes" id="UP001432322">
    <property type="component" value="Unassembled WGS sequence"/>
</dbReference>
<dbReference type="AlphaFoldDB" id="A0AAV5WDB1"/>
<evidence type="ECO:0000313" key="2">
    <source>
        <dbReference type="Proteomes" id="UP001432322"/>
    </source>
</evidence>
<accession>A0AAV5WDB1</accession>
<sequence length="220" mass="26069">EEVTEEFGMKKLRIAAQSDEVIMEFCCYLNFDHRRKLASTCRRFRFLAKRRNLRAVDVILKPNFRSFVVDGKVLMKFDSDLYFPLMSAELDGVWISNLQIECKDPYSIASNNFLALFRYVKFTSLSIHFYFNTISAYESIESHKPRDQSSTKVLDVLMRKIKHRDADVTISWDRNVNDYQLEMINEWLLTLPEMRSLTIDWGIFRPEDAINMLTFCDVFH</sequence>
<feature type="non-terminal residue" evidence="1">
    <location>
        <position position="1"/>
    </location>
</feature>